<sequence length="124" mass="14605">MGVYPNYPKTNYQQFFQNLILVFESTGVSNFMHLEIEKIALIIGWLISFSGGIWYLSAKHTELQINVKKNQEDIDRLRSSVRSECQGDKQLVWLTLKHIERYLAKTTDYNELILKKDKTNNDEF</sequence>
<name>A0A9P1KI37_9CYAN</name>
<keyword evidence="1" id="KW-0472">Membrane</keyword>
<dbReference type="EMBL" id="FO818640">
    <property type="protein sequence ID" value="CDM97473.1"/>
    <property type="molecule type" value="Genomic_DNA"/>
</dbReference>
<evidence type="ECO:0000256" key="1">
    <source>
        <dbReference type="SAM" id="Phobius"/>
    </source>
</evidence>
<dbReference type="Proteomes" id="UP000032946">
    <property type="component" value="Chromosome"/>
</dbReference>
<keyword evidence="3" id="KW-1185">Reference proteome</keyword>
<gene>
    <name evidence="2" type="ORF">ARTHRO_60074</name>
</gene>
<dbReference type="AlphaFoldDB" id="A0A9P1KI37"/>
<reference evidence="2 3" key="1">
    <citation type="submission" date="2014-02" db="EMBL/GenBank/DDBJ databases">
        <authorList>
            <person name="Genoscope - CEA"/>
        </authorList>
    </citation>
    <scope>NUCLEOTIDE SEQUENCE [LARGE SCALE GENOMIC DNA]</scope>
    <source>
        <strain evidence="2 3">PCC 8005</strain>
    </source>
</reference>
<evidence type="ECO:0000313" key="3">
    <source>
        <dbReference type="Proteomes" id="UP000032946"/>
    </source>
</evidence>
<accession>A0A9P1KI37</accession>
<protein>
    <submittedName>
        <fullName evidence="2">Uncharacterized protein</fullName>
    </submittedName>
</protein>
<keyword evidence="1" id="KW-1133">Transmembrane helix</keyword>
<keyword evidence="1" id="KW-0812">Transmembrane</keyword>
<proteinExistence type="predicted"/>
<organism evidence="2 3">
    <name type="scientific">Limnospira indica PCC 8005</name>
    <dbReference type="NCBI Taxonomy" id="376219"/>
    <lineage>
        <taxon>Bacteria</taxon>
        <taxon>Bacillati</taxon>
        <taxon>Cyanobacteriota</taxon>
        <taxon>Cyanophyceae</taxon>
        <taxon>Oscillatoriophycideae</taxon>
        <taxon>Oscillatoriales</taxon>
        <taxon>Sirenicapillariaceae</taxon>
        <taxon>Limnospira</taxon>
    </lineage>
</organism>
<evidence type="ECO:0000313" key="2">
    <source>
        <dbReference type="EMBL" id="CDM97473.1"/>
    </source>
</evidence>
<feature type="transmembrane region" description="Helical" evidence="1">
    <location>
        <begin position="39"/>
        <end position="58"/>
    </location>
</feature>